<comment type="caution">
    <text evidence="13">The sequence shown here is derived from an EMBL/GenBank/DDBJ whole genome shotgun (WGS) entry which is preliminary data.</text>
</comment>
<comment type="similarity">
    <text evidence="9">Belongs to the GSP H family.</text>
</comment>
<evidence type="ECO:0000256" key="7">
    <source>
        <dbReference type="ARBA" id="ARBA00022989"/>
    </source>
</evidence>
<evidence type="ECO:0000256" key="2">
    <source>
        <dbReference type="ARBA" id="ARBA00021549"/>
    </source>
</evidence>
<proteinExistence type="inferred from homology"/>
<accession>A0ABU7LNR6</accession>
<reference evidence="13 14" key="1">
    <citation type="submission" date="2024-01" db="EMBL/GenBank/DDBJ databases">
        <title>Hyphobacterium bacterium isolated from marine sediment.</title>
        <authorList>
            <person name="Zhao S."/>
        </authorList>
    </citation>
    <scope>NUCLEOTIDE SEQUENCE [LARGE SCALE GENOMIC DNA]</scope>
    <source>
        <strain evidence="14">HN65</strain>
    </source>
</reference>
<evidence type="ECO:0000256" key="6">
    <source>
        <dbReference type="ARBA" id="ARBA00022692"/>
    </source>
</evidence>
<dbReference type="InterPro" id="IPR022346">
    <property type="entry name" value="T2SS_GspH"/>
</dbReference>
<protein>
    <recommendedName>
        <fullName evidence="2">Type II secretion system protein H</fullName>
    </recommendedName>
    <alternativeName>
        <fullName evidence="10">General secretion pathway protein H</fullName>
    </alternativeName>
</protein>
<keyword evidence="5" id="KW-0997">Cell inner membrane</keyword>
<feature type="transmembrane region" description="Helical" evidence="11">
    <location>
        <begin position="20"/>
        <end position="38"/>
    </location>
</feature>
<gene>
    <name evidence="13" type="ORF">V0U79_04235</name>
</gene>
<keyword evidence="4" id="KW-0488">Methylation</keyword>
<name>A0ABU7LNR6_9PROT</name>
<evidence type="ECO:0000256" key="10">
    <source>
        <dbReference type="ARBA" id="ARBA00030775"/>
    </source>
</evidence>
<evidence type="ECO:0000259" key="12">
    <source>
        <dbReference type="Pfam" id="PF12019"/>
    </source>
</evidence>
<dbReference type="RefSeq" id="WP_330198225.1">
    <property type="nucleotide sequence ID" value="NZ_JAZDRP010000002.1"/>
</dbReference>
<feature type="domain" description="General secretion pathway GspH" evidence="12">
    <location>
        <begin position="52"/>
        <end position="143"/>
    </location>
</feature>
<keyword evidence="7 11" id="KW-1133">Transmembrane helix</keyword>
<keyword evidence="3" id="KW-1003">Cell membrane</keyword>
<dbReference type="Proteomes" id="UP001354971">
    <property type="component" value="Unassembled WGS sequence"/>
</dbReference>
<organism evidence="13 14">
    <name type="scientific">Hyphobacterium lacteum</name>
    <dbReference type="NCBI Taxonomy" id="3116575"/>
    <lineage>
        <taxon>Bacteria</taxon>
        <taxon>Pseudomonadati</taxon>
        <taxon>Pseudomonadota</taxon>
        <taxon>Alphaproteobacteria</taxon>
        <taxon>Maricaulales</taxon>
        <taxon>Maricaulaceae</taxon>
        <taxon>Hyphobacterium</taxon>
    </lineage>
</organism>
<dbReference type="EMBL" id="JAZDRP010000002">
    <property type="protein sequence ID" value="MEE2525563.1"/>
    <property type="molecule type" value="Genomic_DNA"/>
</dbReference>
<evidence type="ECO:0000313" key="14">
    <source>
        <dbReference type="Proteomes" id="UP001354971"/>
    </source>
</evidence>
<dbReference type="InterPro" id="IPR045584">
    <property type="entry name" value="Pilin-like"/>
</dbReference>
<dbReference type="InterPro" id="IPR012902">
    <property type="entry name" value="N_methyl_site"/>
</dbReference>
<evidence type="ECO:0000256" key="1">
    <source>
        <dbReference type="ARBA" id="ARBA00004377"/>
    </source>
</evidence>
<dbReference type="NCBIfam" id="TIGR02532">
    <property type="entry name" value="IV_pilin_GFxxxE"/>
    <property type="match status" value="1"/>
</dbReference>
<comment type="subcellular location">
    <subcellularLocation>
        <location evidence="1">Cell inner membrane</location>
        <topology evidence="1">Single-pass membrane protein</topology>
    </subcellularLocation>
</comment>
<evidence type="ECO:0000256" key="11">
    <source>
        <dbReference type="SAM" id="Phobius"/>
    </source>
</evidence>
<evidence type="ECO:0000256" key="3">
    <source>
        <dbReference type="ARBA" id="ARBA00022475"/>
    </source>
</evidence>
<dbReference type="Pfam" id="PF07963">
    <property type="entry name" value="N_methyl"/>
    <property type="match status" value="1"/>
</dbReference>
<dbReference type="Gene3D" id="3.30.700.10">
    <property type="entry name" value="Glycoprotein, Type 4 Pilin"/>
    <property type="match status" value="1"/>
</dbReference>
<evidence type="ECO:0000256" key="4">
    <source>
        <dbReference type="ARBA" id="ARBA00022481"/>
    </source>
</evidence>
<dbReference type="Pfam" id="PF12019">
    <property type="entry name" value="GspH"/>
    <property type="match status" value="1"/>
</dbReference>
<evidence type="ECO:0000256" key="9">
    <source>
        <dbReference type="ARBA" id="ARBA00025772"/>
    </source>
</evidence>
<evidence type="ECO:0000313" key="13">
    <source>
        <dbReference type="EMBL" id="MEE2525563.1"/>
    </source>
</evidence>
<dbReference type="SUPFAM" id="SSF54523">
    <property type="entry name" value="Pili subunits"/>
    <property type="match status" value="1"/>
</dbReference>
<keyword evidence="8 11" id="KW-0472">Membrane</keyword>
<sequence length="157" mass="17360">MRTFSAISSNRKGYTLTELLVVLVVLGLAVALVAPALFRSSPQSRLNNSLAQLEQAARLAQTQARLTGQDTLLQVDLDDRTLTLFPGEESFQLDRAVEIRATVAEHELDGNLASIRFFPEGVTTGGTFLLTLDNRQEALRISWITGRIEEVDPDEFE</sequence>
<keyword evidence="14" id="KW-1185">Reference proteome</keyword>
<evidence type="ECO:0000256" key="8">
    <source>
        <dbReference type="ARBA" id="ARBA00023136"/>
    </source>
</evidence>
<keyword evidence="6 11" id="KW-0812">Transmembrane</keyword>
<evidence type="ECO:0000256" key="5">
    <source>
        <dbReference type="ARBA" id="ARBA00022519"/>
    </source>
</evidence>